<sequence length="504" mass="58438">MGAELLSTTIIYLTWTYTLTTRFVNPEEWKNKDFQASHYLHWGCLYKLEDVKISWHIPQAAEIDFALELFRNIVEPAMNTLKGLIRQGDLNDTIWRNDFCRHLTFASKAFSDIFCLVRDVVTPEELRANIETSDVRYEIPEMLAAVEPISAPWVLRDPAHPDYQYLTDLRKQFGTLLHQSSMMLRHDEGSAIDAIQVLTCSIRTYLLECGDDFQNGMQMLESLSNDMNSSRQFPHQKELSRKAWAQKARTHNTFRFALNYAKRRYTDIEDHLIHDVVEWSLWQYATVREENQSLLGELVSYYDGSARRVLPVLYGALDPSTGVDRMKGALWTLKMDVFVNYITEEPDLVVELVRKIFMLQQVHKDSSMQDYVAALVGAIKGGLTEPCLLIYDIDNPYLDSATKDLKRTLIYVVEDTTVTVRARKQRNARVKIWDESAKKAVEDILTIAQSPDIHWVYTIYAVQFLQFLIRRDVPPSPSQLKYLLEKLSESNETIRYVWMSLSAC</sequence>
<protein>
    <recommendedName>
        <fullName evidence="1">Proteasome activator Blm10 middle HEAT repeats region domain-containing protein</fullName>
    </recommendedName>
</protein>
<gene>
    <name evidence="2" type="ORF">QCA50_004907</name>
</gene>
<keyword evidence="3" id="KW-1185">Reference proteome</keyword>
<dbReference type="InterPro" id="IPR035309">
    <property type="entry name" value="PSME4"/>
</dbReference>
<proteinExistence type="predicted"/>
<dbReference type="Pfam" id="PF16507">
    <property type="entry name" value="HEAT_PSME4_mid"/>
    <property type="match status" value="1"/>
</dbReference>
<dbReference type="PANTHER" id="PTHR32170">
    <property type="entry name" value="PROTEASOME ACTIVATOR COMPLEX SUBUNIT 4"/>
    <property type="match status" value="1"/>
</dbReference>
<evidence type="ECO:0000313" key="3">
    <source>
        <dbReference type="Proteomes" id="UP001385951"/>
    </source>
</evidence>
<dbReference type="GO" id="GO:0005829">
    <property type="term" value="C:cytosol"/>
    <property type="evidence" value="ECO:0007669"/>
    <property type="project" value="TreeGrafter"/>
</dbReference>
<dbReference type="InterPro" id="IPR032430">
    <property type="entry name" value="Blm10_mid"/>
</dbReference>
<dbReference type="GO" id="GO:0070628">
    <property type="term" value="F:proteasome binding"/>
    <property type="evidence" value="ECO:0007669"/>
    <property type="project" value="InterPro"/>
</dbReference>
<dbReference type="AlphaFoldDB" id="A0AAW0GDB4"/>
<dbReference type="GO" id="GO:0010499">
    <property type="term" value="P:proteasomal ubiquitin-independent protein catabolic process"/>
    <property type="evidence" value="ECO:0007669"/>
    <property type="project" value="TreeGrafter"/>
</dbReference>
<dbReference type="Proteomes" id="UP001385951">
    <property type="component" value="Unassembled WGS sequence"/>
</dbReference>
<accession>A0AAW0GDB4</accession>
<reference evidence="2 3" key="1">
    <citation type="submission" date="2022-09" db="EMBL/GenBank/DDBJ databases">
        <authorList>
            <person name="Palmer J.M."/>
        </authorList>
    </citation>
    <scope>NUCLEOTIDE SEQUENCE [LARGE SCALE GENOMIC DNA]</scope>
    <source>
        <strain evidence="2 3">DSM 7382</strain>
    </source>
</reference>
<evidence type="ECO:0000259" key="1">
    <source>
        <dbReference type="Pfam" id="PF16507"/>
    </source>
</evidence>
<name>A0AAW0GDB4_9APHY</name>
<comment type="caution">
    <text evidence="2">The sequence shown here is derived from an EMBL/GenBank/DDBJ whole genome shotgun (WGS) entry which is preliminary data.</text>
</comment>
<dbReference type="GO" id="GO:0016504">
    <property type="term" value="F:peptidase activator activity"/>
    <property type="evidence" value="ECO:0007669"/>
    <property type="project" value="InterPro"/>
</dbReference>
<organism evidence="2 3">
    <name type="scientific">Cerrena zonata</name>
    <dbReference type="NCBI Taxonomy" id="2478898"/>
    <lineage>
        <taxon>Eukaryota</taxon>
        <taxon>Fungi</taxon>
        <taxon>Dikarya</taxon>
        <taxon>Basidiomycota</taxon>
        <taxon>Agaricomycotina</taxon>
        <taxon>Agaricomycetes</taxon>
        <taxon>Polyporales</taxon>
        <taxon>Cerrenaceae</taxon>
        <taxon>Cerrena</taxon>
    </lineage>
</organism>
<dbReference type="EMBL" id="JASBNA010000005">
    <property type="protein sequence ID" value="KAK7691508.1"/>
    <property type="molecule type" value="Genomic_DNA"/>
</dbReference>
<dbReference type="GO" id="GO:0005634">
    <property type="term" value="C:nucleus"/>
    <property type="evidence" value="ECO:0007669"/>
    <property type="project" value="TreeGrafter"/>
</dbReference>
<evidence type="ECO:0000313" key="2">
    <source>
        <dbReference type="EMBL" id="KAK7691508.1"/>
    </source>
</evidence>
<dbReference type="PANTHER" id="PTHR32170:SF3">
    <property type="entry name" value="PROTEASOME ACTIVATOR COMPLEX SUBUNIT 4"/>
    <property type="match status" value="1"/>
</dbReference>
<feature type="domain" description="Proteasome activator Blm10 middle HEAT repeats region" evidence="1">
    <location>
        <begin position="3"/>
        <end position="112"/>
    </location>
</feature>